<protein>
    <submittedName>
        <fullName evidence="2">Glycosyltransferase WbuB</fullName>
    </submittedName>
</protein>
<organism evidence="2 3">
    <name type="scientific">Sphingopyxis witflariensis</name>
    <dbReference type="NCBI Taxonomy" id="173675"/>
    <lineage>
        <taxon>Bacteria</taxon>
        <taxon>Pseudomonadati</taxon>
        <taxon>Pseudomonadota</taxon>
        <taxon>Alphaproteobacteria</taxon>
        <taxon>Sphingomonadales</taxon>
        <taxon>Sphingomonadaceae</taxon>
        <taxon>Sphingopyxis</taxon>
    </lineage>
</organism>
<name>A0A246K5B2_9SPHN</name>
<dbReference type="RefSeq" id="WP_088471010.1">
    <property type="nucleotide sequence ID" value="NZ_NISJ01000001.1"/>
</dbReference>
<accession>A0A246K5B2</accession>
<proteinExistence type="predicted"/>
<keyword evidence="2" id="KW-0808">Transferase</keyword>
<dbReference type="SUPFAM" id="SSF53756">
    <property type="entry name" value="UDP-Glycosyltransferase/glycogen phosphorylase"/>
    <property type="match status" value="1"/>
</dbReference>
<dbReference type="Pfam" id="PF13692">
    <property type="entry name" value="Glyco_trans_1_4"/>
    <property type="match status" value="1"/>
</dbReference>
<dbReference type="AlphaFoldDB" id="A0A246K5B2"/>
<reference evidence="2 3" key="1">
    <citation type="journal article" date="2002" name="Int. J. Syst. Evol. Microbiol.">
        <title>Sphingopyxis witflariensis sp. nov., isolated from activated sludge.</title>
        <authorList>
            <person name="Kampfer P."/>
            <person name="Witzenberger R."/>
            <person name="Denner E.B."/>
            <person name="Busse H.J."/>
            <person name="Neef A."/>
        </authorList>
    </citation>
    <scope>NUCLEOTIDE SEQUENCE [LARGE SCALE GENOMIC DNA]</scope>
    <source>
        <strain evidence="2 3">DSM 14551</strain>
    </source>
</reference>
<dbReference type="CDD" id="cd03794">
    <property type="entry name" value="GT4_WbuB-like"/>
    <property type="match status" value="1"/>
</dbReference>
<dbReference type="OrthoDB" id="9783380at2"/>
<gene>
    <name evidence="2" type="ORF">CDQ91_01935</name>
</gene>
<dbReference type="EMBL" id="NISJ01000001">
    <property type="protein sequence ID" value="OWR01201.1"/>
    <property type="molecule type" value="Genomic_DNA"/>
</dbReference>
<sequence>MNITFLTFYYPPDLSAGSFRAAALVEALSGQLRAEDRITVITTSPNRYKQASVEAPDTEIYGPVTIKRVQLPRHDSGMVDQAKAFAHFSLHALRLVRANRPDLVIGTSSRLFTASLAAAVATRYRAKLYLDIRDIFSDTIGDIFGVGVGRLAMPLISALERATIRRADAVNLVSPGFLGVFEEMAPGKLFRTFTNGIDPEWLKPLSVSATSFSRPVNIIFAGNIGEGQGLHKILPIVAKKLEAEARFTIVGAGGRRRQLEMALHDAGVVNVELVDPVPRSRLADYYIAADLLFLHLNDYPAFEKVIPSKVFEYAATGKPILAGIAGYGAQFISGNIVGAAVFRPCDAKAMVDCIRRSMNAPASYDRRTFVQRFSRSTIMKEMAADVLSLRG</sequence>
<dbReference type="Pfam" id="PF13579">
    <property type="entry name" value="Glyco_trans_4_4"/>
    <property type="match status" value="1"/>
</dbReference>
<dbReference type="PANTHER" id="PTHR45947">
    <property type="entry name" value="SULFOQUINOVOSYL TRANSFERASE SQD2"/>
    <property type="match status" value="1"/>
</dbReference>
<dbReference type="GO" id="GO:0016758">
    <property type="term" value="F:hexosyltransferase activity"/>
    <property type="evidence" value="ECO:0007669"/>
    <property type="project" value="TreeGrafter"/>
</dbReference>
<comment type="caution">
    <text evidence="2">The sequence shown here is derived from an EMBL/GenBank/DDBJ whole genome shotgun (WGS) entry which is preliminary data.</text>
</comment>
<dbReference type="InterPro" id="IPR028098">
    <property type="entry name" value="Glyco_trans_4-like_N"/>
</dbReference>
<dbReference type="InterPro" id="IPR050194">
    <property type="entry name" value="Glycosyltransferase_grp1"/>
</dbReference>
<feature type="domain" description="Glycosyltransferase subfamily 4-like N-terminal" evidence="1">
    <location>
        <begin position="26"/>
        <end position="177"/>
    </location>
</feature>
<dbReference type="Proteomes" id="UP000197097">
    <property type="component" value="Unassembled WGS sequence"/>
</dbReference>
<dbReference type="PANTHER" id="PTHR45947:SF3">
    <property type="entry name" value="SULFOQUINOVOSYL TRANSFERASE SQD2"/>
    <property type="match status" value="1"/>
</dbReference>
<evidence type="ECO:0000313" key="2">
    <source>
        <dbReference type="EMBL" id="OWR01201.1"/>
    </source>
</evidence>
<evidence type="ECO:0000259" key="1">
    <source>
        <dbReference type="Pfam" id="PF13579"/>
    </source>
</evidence>
<keyword evidence="3" id="KW-1185">Reference proteome</keyword>
<dbReference type="Gene3D" id="3.40.50.2000">
    <property type="entry name" value="Glycogen Phosphorylase B"/>
    <property type="match status" value="2"/>
</dbReference>
<evidence type="ECO:0000313" key="3">
    <source>
        <dbReference type="Proteomes" id="UP000197097"/>
    </source>
</evidence>